<feature type="signal peptide" evidence="2">
    <location>
        <begin position="1"/>
        <end position="22"/>
    </location>
</feature>
<organism evidence="4 5">
    <name type="scientific">Acidisoma silvae</name>
    <dbReference type="NCBI Taxonomy" id="2802396"/>
    <lineage>
        <taxon>Bacteria</taxon>
        <taxon>Pseudomonadati</taxon>
        <taxon>Pseudomonadota</taxon>
        <taxon>Alphaproteobacteria</taxon>
        <taxon>Acetobacterales</taxon>
        <taxon>Acidocellaceae</taxon>
        <taxon>Acidisoma</taxon>
    </lineage>
</organism>
<keyword evidence="5" id="KW-1185">Reference proteome</keyword>
<dbReference type="PANTHER" id="PTHR10824:SF4">
    <property type="entry name" value="ACYL-COENZYME A THIOESTERASE 1-LIKE"/>
    <property type="match status" value="1"/>
</dbReference>
<dbReference type="SUPFAM" id="SSF53474">
    <property type="entry name" value="alpha/beta-Hydrolases"/>
    <property type="match status" value="1"/>
</dbReference>
<dbReference type="Proteomes" id="UP000708298">
    <property type="component" value="Unassembled WGS sequence"/>
</dbReference>
<evidence type="ECO:0000259" key="3">
    <source>
        <dbReference type="Pfam" id="PF08840"/>
    </source>
</evidence>
<reference evidence="4" key="2">
    <citation type="submission" date="2021-01" db="EMBL/GenBank/DDBJ databases">
        <authorList>
            <person name="Mieszkin S."/>
            <person name="Pouder E."/>
            <person name="Alain K."/>
        </authorList>
    </citation>
    <scope>NUCLEOTIDE SEQUENCE</scope>
    <source>
        <strain evidence="4">HW T2.11</strain>
    </source>
</reference>
<feature type="chain" id="PRO_5037742560" evidence="2">
    <location>
        <begin position="23"/>
        <end position="330"/>
    </location>
</feature>
<dbReference type="GO" id="GO:0006631">
    <property type="term" value="P:fatty acid metabolic process"/>
    <property type="evidence" value="ECO:0007669"/>
    <property type="project" value="TreeGrafter"/>
</dbReference>
<keyword evidence="2" id="KW-0732">Signal</keyword>
<evidence type="ECO:0000313" key="4">
    <source>
        <dbReference type="EMBL" id="MCB8875346.1"/>
    </source>
</evidence>
<dbReference type="InterPro" id="IPR016662">
    <property type="entry name" value="Acyl-CoA_thioEstase_long-chain"/>
</dbReference>
<evidence type="ECO:0000256" key="2">
    <source>
        <dbReference type="SAM" id="SignalP"/>
    </source>
</evidence>
<feature type="active site" description="Charge relay system" evidence="1">
    <location>
        <position position="264"/>
    </location>
</feature>
<dbReference type="InterPro" id="IPR029058">
    <property type="entry name" value="AB_hydrolase_fold"/>
</dbReference>
<name>A0A963YR69_9PROT</name>
<dbReference type="Pfam" id="PF08840">
    <property type="entry name" value="BAAT_C"/>
    <property type="match status" value="1"/>
</dbReference>
<feature type="domain" description="BAAT/Acyl-CoA thioester hydrolase C-terminal" evidence="3">
    <location>
        <begin position="100"/>
        <end position="314"/>
    </location>
</feature>
<reference evidence="4" key="1">
    <citation type="journal article" date="2021" name="Microorganisms">
        <title>Acidisoma silvae sp. nov. and Acidisomacellulosilytica sp. nov., Two Acidophilic Bacteria Isolated from Decaying Wood, Hydrolyzing Cellulose and Producing Poly-3-hydroxybutyrate.</title>
        <authorList>
            <person name="Mieszkin S."/>
            <person name="Pouder E."/>
            <person name="Uroz S."/>
            <person name="Simon-Colin C."/>
            <person name="Alain K."/>
        </authorList>
    </citation>
    <scope>NUCLEOTIDE SEQUENCE</scope>
    <source>
        <strain evidence="4">HW T2.11</strain>
    </source>
</reference>
<protein>
    <submittedName>
        <fullName evidence="4">Acetylxylan esterase</fullName>
    </submittedName>
</protein>
<dbReference type="Gene3D" id="3.40.50.1820">
    <property type="entry name" value="alpha/beta hydrolase"/>
    <property type="match status" value="1"/>
</dbReference>
<dbReference type="AlphaFoldDB" id="A0A963YR69"/>
<dbReference type="PANTHER" id="PTHR10824">
    <property type="entry name" value="ACYL-COENZYME A THIOESTERASE-RELATED"/>
    <property type="match status" value="1"/>
</dbReference>
<accession>A0A963YR69</accession>
<evidence type="ECO:0000313" key="5">
    <source>
        <dbReference type="Proteomes" id="UP000708298"/>
    </source>
</evidence>
<dbReference type="InterPro" id="IPR014940">
    <property type="entry name" value="BAAT_C"/>
</dbReference>
<dbReference type="RefSeq" id="WP_227321005.1">
    <property type="nucleotide sequence ID" value="NZ_JAESVB010000003.1"/>
</dbReference>
<dbReference type="GO" id="GO:0006637">
    <property type="term" value="P:acyl-CoA metabolic process"/>
    <property type="evidence" value="ECO:0007669"/>
    <property type="project" value="InterPro"/>
</dbReference>
<evidence type="ECO:0000256" key="1">
    <source>
        <dbReference type="PIRSR" id="PIRSR016521-1"/>
    </source>
</evidence>
<dbReference type="PIRSF" id="PIRSF016521">
    <property type="entry name" value="Acyl-CoA_hydro"/>
    <property type="match status" value="1"/>
</dbReference>
<gene>
    <name evidence="4" type="ORF">ASILVAE211_09155</name>
</gene>
<dbReference type="PROSITE" id="PS51257">
    <property type="entry name" value="PROKAR_LIPOPROTEIN"/>
    <property type="match status" value="1"/>
</dbReference>
<proteinExistence type="predicted"/>
<dbReference type="GO" id="GO:0047617">
    <property type="term" value="F:fatty acyl-CoA hydrolase activity"/>
    <property type="evidence" value="ECO:0007669"/>
    <property type="project" value="TreeGrafter"/>
</dbReference>
<comment type="caution">
    <text evidence="4">The sequence shown here is derived from an EMBL/GenBank/DDBJ whole genome shotgun (WGS) entry which is preliminary data.</text>
</comment>
<sequence length="330" mass="34394">MLKRLFVLCFACVVLPAVSACAAEPAVTERRVTADGLVGNFFRPSGVETAIPAVLVIGGSEGGLNPAVTRQARLIAQHGMAALQLAYFGMSPLPDTLQLIPVEYFMRAVQWLQAQPGIDPARIAILGTSVGGEAALLVASHDTAVRAVVAAVPSGIVWQGIGPWGMVKPASSFSWQGRALPDLPHPTGEPGDTFDRYASGLNGLPAHRDAIMDLAQIDGSVMMVCGGRDAVWPSCPMVAMAARQLKAAHFTHVVEIFAFPHAGHAVFGPPILPAALSNPDFVDLGSLGGTASTNNAARAVVWPAFFIFLDKAFGERTVASATPAGRSASP</sequence>
<dbReference type="EMBL" id="JAESVB010000003">
    <property type="protein sequence ID" value="MCB8875346.1"/>
    <property type="molecule type" value="Genomic_DNA"/>
</dbReference>
<feature type="active site" description="Charge relay system" evidence="1">
    <location>
        <position position="229"/>
    </location>
</feature>
<feature type="active site" description="Charge relay system" evidence="1">
    <location>
        <position position="129"/>
    </location>
</feature>